<keyword evidence="3" id="KW-1185">Reference proteome</keyword>
<dbReference type="OrthoDB" id="1122048at2"/>
<dbReference type="RefSeq" id="WP_084062242.1">
    <property type="nucleotide sequence ID" value="NZ_FWXO01000005.1"/>
</dbReference>
<proteinExistence type="predicted"/>
<organism evidence="2 3">
    <name type="scientific">Cellulophaga tyrosinoxydans</name>
    <dbReference type="NCBI Taxonomy" id="504486"/>
    <lineage>
        <taxon>Bacteria</taxon>
        <taxon>Pseudomonadati</taxon>
        <taxon>Bacteroidota</taxon>
        <taxon>Flavobacteriia</taxon>
        <taxon>Flavobacteriales</taxon>
        <taxon>Flavobacteriaceae</taxon>
        <taxon>Cellulophaga</taxon>
    </lineage>
</organism>
<feature type="chain" id="PRO_5013229873" evidence="1">
    <location>
        <begin position="23"/>
        <end position="195"/>
    </location>
</feature>
<feature type="signal peptide" evidence="1">
    <location>
        <begin position="1"/>
        <end position="22"/>
    </location>
</feature>
<evidence type="ECO:0000313" key="3">
    <source>
        <dbReference type="Proteomes" id="UP000192360"/>
    </source>
</evidence>
<keyword evidence="1" id="KW-0732">Signal</keyword>
<evidence type="ECO:0000313" key="2">
    <source>
        <dbReference type="EMBL" id="SMC78255.1"/>
    </source>
</evidence>
<protein>
    <submittedName>
        <fullName evidence="2">Por secretion system C-terminal sorting domain-containing protein</fullName>
    </submittedName>
</protein>
<evidence type="ECO:0000256" key="1">
    <source>
        <dbReference type="SAM" id="SignalP"/>
    </source>
</evidence>
<dbReference type="STRING" id="504486.SAMN05660703_2721"/>
<name>A0A1W2BZ38_9FLAO</name>
<dbReference type="Proteomes" id="UP000192360">
    <property type="component" value="Unassembled WGS sequence"/>
</dbReference>
<sequence length="195" mass="22116">MKTVLKFTVMAALLFNTVTAMANEPKMKLIADSEAKSLVFELDKVSKDAKIQFLDSENNVIYSSGYLNNNDLRKKYDLSKLEEGVYTLKMDSTTKVIAYTILIKDDAISVLESKETIKPIFKIKEGMVFINFFNQEMKNVDVKVYDASDRLLHSEMVENKLIVEKALNFKNAYKGSYTITVSSADGIYTENISIK</sequence>
<dbReference type="AlphaFoldDB" id="A0A1W2BZ38"/>
<gene>
    <name evidence="2" type="ORF">SAMN05660703_2721</name>
</gene>
<dbReference type="EMBL" id="FWXO01000005">
    <property type="protein sequence ID" value="SMC78255.1"/>
    <property type="molecule type" value="Genomic_DNA"/>
</dbReference>
<accession>A0A1W2BZ38</accession>
<reference evidence="2 3" key="1">
    <citation type="submission" date="2017-04" db="EMBL/GenBank/DDBJ databases">
        <authorList>
            <person name="Afonso C.L."/>
            <person name="Miller P.J."/>
            <person name="Scott M.A."/>
            <person name="Spackman E."/>
            <person name="Goraichik I."/>
            <person name="Dimitrov K.M."/>
            <person name="Suarez D.L."/>
            <person name="Swayne D.E."/>
        </authorList>
    </citation>
    <scope>NUCLEOTIDE SEQUENCE [LARGE SCALE GENOMIC DNA]</scope>
    <source>
        <strain evidence="2 3">DSM 21164</strain>
    </source>
</reference>